<proteinExistence type="predicted"/>
<name>W1PJ94_AMBTC</name>
<protein>
    <submittedName>
        <fullName evidence="1">Uncharacterized protein</fullName>
    </submittedName>
</protein>
<dbReference type="Gramene" id="ERN10067">
    <property type="protein sequence ID" value="ERN10067"/>
    <property type="gene ID" value="AMTR_s00013p00255450"/>
</dbReference>
<reference evidence="2" key="1">
    <citation type="journal article" date="2013" name="Science">
        <title>The Amborella genome and the evolution of flowering plants.</title>
        <authorList>
            <consortium name="Amborella Genome Project"/>
        </authorList>
    </citation>
    <scope>NUCLEOTIDE SEQUENCE [LARGE SCALE GENOMIC DNA]</scope>
</reference>
<sequence>MSIRHVFEVHITTWKHSKPTSSNHLASLSCHAPLCAPRADADTADSPDLYTCRISQILNAGPRQSAPMATCRCPNQVRGGQLPIAMKPSEADTSSKLYGQDVARWTRVATWLSQGVPKA</sequence>
<dbReference type="AlphaFoldDB" id="W1PJ94"/>
<dbReference type="Proteomes" id="UP000017836">
    <property type="component" value="Unassembled WGS sequence"/>
</dbReference>
<evidence type="ECO:0000313" key="2">
    <source>
        <dbReference type="Proteomes" id="UP000017836"/>
    </source>
</evidence>
<dbReference type="PROSITE" id="PS51257">
    <property type="entry name" value="PROKAR_LIPOPROTEIN"/>
    <property type="match status" value="1"/>
</dbReference>
<dbReference type="HOGENOM" id="CLU_2064620_0_0_1"/>
<accession>W1PJ94</accession>
<dbReference type="EMBL" id="KI392979">
    <property type="protein sequence ID" value="ERN10067.1"/>
    <property type="molecule type" value="Genomic_DNA"/>
</dbReference>
<gene>
    <name evidence="1" type="ORF">AMTR_s00013p00255450</name>
</gene>
<keyword evidence="2" id="KW-1185">Reference proteome</keyword>
<organism evidence="1 2">
    <name type="scientific">Amborella trichopoda</name>
    <dbReference type="NCBI Taxonomy" id="13333"/>
    <lineage>
        <taxon>Eukaryota</taxon>
        <taxon>Viridiplantae</taxon>
        <taxon>Streptophyta</taxon>
        <taxon>Embryophyta</taxon>
        <taxon>Tracheophyta</taxon>
        <taxon>Spermatophyta</taxon>
        <taxon>Magnoliopsida</taxon>
        <taxon>Amborellales</taxon>
        <taxon>Amborellaceae</taxon>
        <taxon>Amborella</taxon>
    </lineage>
</organism>
<evidence type="ECO:0000313" key="1">
    <source>
        <dbReference type="EMBL" id="ERN10067.1"/>
    </source>
</evidence>